<dbReference type="InterPro" id="IPR036856">
    <property type="entry name" value="Ald_Oxase/Xan_DH_a/b_sf"/>
</dbReference>
<dbReference type="InterPro" id="IPR016208">
    <property type="entry name" value="Ald_Oxase/xanthine_DH-like"/>
</dbReference>
<dbReference type="InterPro" id="IPR000674">
    <property type="entry name" value="Ald_Oxase/Xan_DH_a/b"/>
</dbReference>
<organism evidence="4">
    <name type="scientific">uncultured Nocardioidaceae bacterium</name>
    <dbReference type="NCBI Taxonomy" id="253824"/>
    <lineage>
        <taxon>Bacteria</taxon>
        <taxon>Bacillati</taxon>
        <taxon>Actinomycetota</taxon>
        <taxon>Actinomycetes</taxon>
        <taxon>Propionibacteriales</taxon>
        <taxon>Nocardioidaceae</taxon>
        <taxon>environmental samples</taxon>
    </lineage>
</organism>
<dbReference type="AlphaFoldDB" id="A0A6J4NB91"/>
<dbReference type="InterPro" id="IPR046867">
    <property type="entry name" value="AldOxase/xan_DH_MoCoBD2"/>
</dbReference>
<dbReference type="Pfam" id="PF20256">
    <property type="entry name" value="MoCoBD_2"/>
    <property type="match status" value="2"/>
</dbReference>
<evidence type="ECO:0000259" key="3">
    <source>
        <dbReference type="SMART" id="SM01008"/>
    </source>
</evidence>
<dbReference type="SUPFAM" id="SSF54665">
    <property type="entry name" value="CO dehydrogenase molybdoprotein N-domain-like"/>
    <property type="match status" value="1"/>
</dbReference>
<dbReference type="PANTHER" id="PTHR11908">
    <property type="entry name" value="XANTHINE DEHYDROGENASE"/>
    <property type="match status" value="1"/>
</dbReference>
<protein>
    <submittedName>
        <fullName evidence="4">Periplasmic aromatic aldehyde oxidoreductase, molybdenum binding subunit YagR</fullName>
    </submittedName>
</protein>
<reference evidence="4" key="1">
    <citation type="submission" date="2020-02" db="EMBL/GenBank/DDBJ databases">
        <authorList>
            <person name="Meier V. D."/>
        </authorList>
    </citation>
    <scope>NUCLEOTIDE SEQUENCE</scope>
    <source>
        <strain evidence="4">AVDCRST_MAG21</strain>
    </source>
</reference>
<dbReference type="SUPFAM" id="SSF56003">
    <property type="entry name" value="Molybdenum cofactor-binding domain"/>
    <property type="match status" value="1"/>
</dbReference>
<dbReference type="SMART" id="SM01008">
    <property type="entry name" value="Ald_Xan_dh_C"/>
    <property type="match status" value="1"/>
</dbReference>
<feature type="domain" description="Aldehyde oxidase/xanthine dehydrogenase a/b hammerhead" evidence="3">
    <location>
        <begin position="25"/>
        <end position="129"/>
    </location>
</feature>
<dbReference type="Gene3D" id="3.30.365.10">
    <property type="entry name" value="Aldehyde oxidase/xanthine dehydrogenase, molybdopterin binding domain"/>
    <property type="match status" value="4"/>
</dbReference>
<evidence type="ECO:0000256" key="1">
    <source>
        <dbReference type="ARBA" id="ARBA00022505"/>
    </source>
</evidence>
<accession>A0A6J4NB91</accession>
<dbReference type="InterPro" id="IPR008274">
    <property type="entry name" value="AldOxase/xan_DH_MoCoBD1"/>
</dbReference>
<dbReference type="Pfam" id="PF02738">
    <property type="entry name" value="MoCoBD_1"/>
    <property type="match status" value="1"/>
</dbReference>
<evidence type="ECO:0000256" key="2">
    <source>
        <dbReference type="ARBA" id="ARBA00023002"/>
    </source>
</evidence>
<name>A0A6J4NB91_9ACTN</name>
<dbReference type="EMBL" id="CADCUL010000156">
    <property type="protein sequence ID" value="CAA9383354.1"/>
    <property type="molecule type" value="Genomic_DNA"/>
</dbReference>
<dbReference type="GO" id="GO:0005506">
    <property type="term" value="F:iron ion binding"/>
    <property type="evidence" value="ECO:0007669"/>
    <property type="project" value="InterPro"/>
</dbReference>
<evidence type="ECO:0000313" key="4">
    <source>
        <dbReference type="EMBL" id="CAA9383354.1"/>
    </source>
</evidence>
<dbReference type="Pfam" id="PF01315">
    <property type="entry name" value="Ald_Xan_dh_C"/>
    <property type="match status" value="1"/>
</dbReference>
<dbReference type="InterPro" id="IPR037165">
    <property type="entry name" value="AldOxase/xan_DH_Mopterin-bd_sf"/>
</dbReference>
<gene>
    <name evidence="4" type="ORF">AVDCRST_MAG21-1861</name>
</gene>
<dbReference type="GO" id="GO:0016491">
    <property type="term" value="F:oxidoreductase activity"/>
    <property type="evidence" value="ECO:0007669"/>
    <property type="project" value="UniProtKB-KW"/>
</dbReference>
<dbReference type="Gene3D" id="3.90.1170.50">
    <property type="entry name" value="Aldehyde oxidase/xanthine dehydrogenase, a/b hammerhead"/>
    <property type="match status" value="1"/>
</dbReference>
<proteinExistence type="predicted"/>
<sequence>MTVTAQTPTSVGTPTTRIEAFDKVTGAARYAGEFPLDELTYGVVVQATIGRGRVTSVDANAALGLPGVLGVLHHGNAPRLDDPGDATLLLFQDDVVAHHGAIVALVVAASLEQARTAAAALVVTYDAEPHDVGFAADHPKMFAPDHVNPANETEVVVGDVDAAVAAADVVVSATYTTPPQQNTAMEPHATTATWQGDHLTVYDSNQGAASVKQTLMKLFTLDADHVQVLSEHVGGGFGSKGTARAPVVLASMASRELGRPVRVTLTRQQMFSLVGYRTPTIQQVRLAAQGDGRLTAIEHVASSQTSTLLEFAEQTAVISRMMYAADALRSGHRLVALDVPTPRWMRAPGEAPGSFALESAMDELAERCGVDPVQLRIRNEPETELQSGLRFSSRGLVACLREGAFRFGWHDRDPRPGIRRDGRWLLGTGVAASTYPARSARSTATATAEPDGSYTVRVAASDIGTGARTALALVAADALGVSTRQVDLRIGDSDFGQAMIAGGSMGTASWSWAVADACQQLRAEVAEHEVPPGGLTVTSDTAGKVKAMSKVARHSFGAQFVEVAVDVLSGEVRVRRMLGVFAAGRIVNPLTARSQLIGGMTMGLSTALFEESVMDDASGSFINHDLVGYHIASHADIPDIEVDWIDEVDHEVNPAGIKGIGELGIVGTTAAVANAVWHATGVRQRDLPIRPDRIIAGRVG</sequence>
<keyword evidence="2" id="KW-0560">Oxidoreductase</keyword>
<keyword evidence="1" id="KW-0500">Molybdenum</keyword>
<dbReference type="PANTHER" id="PTHR11908:SF132">
    <property type="entry name" value="ALDEHYDE OXIDASE 1-RELATED"/>
    <property type="match status" value="1"/>
</dbReference>